<dbReference type="Gene3D" id="3.40.960.10">
    <property type="entry name" value="VSR Endonuclease"/>
    <property type="match status" value="1"/>
</dbReference>
<protein>
    <submittedName>
        <fullName evidence="1">Very-short-patch-repair endonuclease</fullName>
    </submittedName>
</protein>
<gene>
    <name evidence="1" type="ORF">J2X12_002047</name>
</gene>
<reference evidence="1" key="1">
    <citation type="submission" date="2023-07" db="EMBL/GenBank/DDBJ databases">
        <title>Sorghum-associated microbial communities from plants grown in Nebraska, USA.</title>
        <authorList>
            <person name="Schachtman D."/>
        </authorList>
    </citation>
    <scope>NUCLEOTIDE SEQUENCE</scope>
    <source>
        <strain evidence="1">BE261</strain>
    </source>
</reference>
<organism evidence="1 2">
    <name type="scientific">Pseudarthrobacter oxydans</name>
    <name type="common">Arthrobacter oxydans</name>
    <dbReference type="NCBI Taxonomy" id="1671"/>
    <lineage>
        <taxon>Bacteria</taxon>
        <taxon>Bacillati</taxon>
        <taxon>Actinomycetota</taxon>
        <taxon>Actinomycetes</taxon>
        <taxon>Micrococcales</taxon>
        <taxon>Micrococcaceae</taxon>
        <taxon>Pseudarthrobacter</taxon>
    </lineage>
</organism>
<dbReference type="GO" id="GO:0004519">
    <property type="term" value="F:endonuclease activity"/>
    <property type="evidence" value="ECO:0007669"/>
    <property type="project" value="UniProtKB-KW"/>
</dbReference>
<keyword evidence="1" id="KW-0378">Hydrolase</keyword>
<comment type="caution">
    <text evidence="1">The sequence shown here is derived from an EMBL/GenBank/DDBJ whole genome shotgun (WGS) entry which is preliminary data.</text>
</comment>
<evidence type="ECO:0000313" key="2">
    <source>
        <dbReference type="Proteomes" id="UP001262032"/>
    </source>
</evidence>
<dbReference type="AlphaFoldDB" id="A0AAW8NDK5"/>
<proteinExistence type="predicted"/>
<dbReference type="InterPro" id="IPR011335">
    <property type="entry name" value="Restrct_endonuc-II-like"/>
</dbReference>
<keyword evidence="1" id="KW-0540">Nuclease</keyword>
<name>A0AAW8NDK5_PSEOX</name>
<accession>A0AAW8NDK5</accession>
<keyword evidence="1" id="KW-0255">Endonuclease</keyword>
<dbReference type="Proteomes" id="UP001262032">
    <property type="component" value="Unassembled WGS sequence"/>
</dbReference>
<sequence length="94" mass="10818">MPEPELNVAITDNTGQRHHEPDLSYRTYRIGIEYEGEHHGEEGQIVRDIARSERYTALGWTEIRISKRHMLNDAKPAVAKIRTALVQAGWRPGR</sequence>
<dbReference type="SUPFAM" id="SSF52980">
    <property type="entry name" value="Restriction endonuclease-like"/>
    <property type="match status" value="1"/>
</dbReference>
<dbReference type="RefSeq" id="WP_310111729.1">
    <property type="nucleotide sequence ID" value="NZ_JAVDTN010000006.1"/>
</dbReference>
<dbReference type="GeneID" id="97422537"/>
<dbReference type="EMBL" id="JAVDWN010000006">
    <property type="protein sequence ID" value="MDR7164028.1"/>
    <property type="molecule type" value="Genomic_DNA"/>
</dbReference>
<evidence type="ECO:0000313" key="1">
    <source>
        <dbReference type="EMBL" id="MDR7164028.1"/>
    </source>
</evidence>